<evidence type="ECO:0000256" key="1">
    <source>
        <dbReference type="SAM" id="SignalP"/>
    </source>
</evidence>
<sequence>MKRRWNWNKMRRKAPLFAIMVLAGAAACGGTAGLVARYVHQQSESAAALSNQFYFTSDYLSETGNSYTLAPGTTAITIQLRNYADDYRWSDMDIKYKVSVTGESQSETLEGLSYENTGTLQRADTDTGGTKQNLTISGLKPGTYHVTAESTSPFVQSLRGTFTVQEQDQEVHYSVSDSEGNPYIILRVSTKEYGDGVTINWPAGLIPDSSETVFENVTTYNEATGNYSKGQVTIEAFGRYGSESYRFFKEDTTKTYQTGDFQVTKTAQQ</sequence>
<gene>
    <name evidence="2" type="ORF">WMO41_05770</name>
</gene>
<dbReference type="PROSITE" id="PS51257">
    <property type="entry name" value="PROKAR_LIPOPROTEIN"/>
    <property type="match status" value="1"/>
</dbReference>
<keyword evidence="3" id="KW-1185">Reference proteome</keyword>
<keyword evidence="1" id="KW-0732">Signal</keyword>
<dbReference type="Proteomes" id="UP001437460">
    <property type="component" value="Unassembled WGS sequence"/>
</dbReference>
<accession>A0ABV1HK29</accession>
<name>A0ABV1HK29_9FIRM</name>
<proteinExistence type="predicted"/>
<reference evidence="2 3" key="1">
    <citation type="submission" date="2024-03" db="EMBL/GenBank/DDBJ databases">
        <title>Human intestinal bacterial collection.</title>
        <authorList>
            <person name="Pauvert C."/>
            <person name="Hitch T.C.A."/>
            <person name="Clavel T."/>
        </authorList>
    </citation>
    <scope>NUCLEOTIDE SEQUENCE [LARGE SCALE GENOMIC DNA]</scope>
    <source>
        <strain evidence="2 3">CLA-AP-H27</strain>
    </source>
</reference>
<feature type="signal peptide" evidence="1">
    <location>
        <begin position="1"/>
        <end position="27"/>
    </location>
</feature>
<organism evidence="2 3">
    <name type="scientific">Ventrimonas faecis</name>
    <dbReference type="NCBI Taxonomy" id="3133170"/>
    <lineage>
        <taxon>Bacteria</taxon>
        <taxon>Bacillati</taxon>
        <taxon>Bacillota</taxon>
        <taxon>Clostridia</taxon>
        <taxon>Lachnospirales</taxon>
        <taxon>Lachnospiraceae</taxon>
        <taxon>Ventrimonas</taxon>
    </lineage>
</organism>
<dbReference type="EMBL" id="JBBMFJ010000008">
    <property type="protein sequence ID" value="MEQ2562670.1"/>
    <property type="molecule type" value="Genomic_DNA"/>
</dbReference>
<protein>
    <submittedName>
        <fullName evidence="2">Uncharacterized protein</fullName>
    </submittedName>
</protein>
<evidence type="ECO:0000313" key="2">
    <source>
        <dbReference type="EMBL" id="MEQ2562670.1"/>
    </source>
</evidence>
<feature type="chain" id="PRO_5045767460" evidence="1">
    <location>
        <begin position="28"/>
        <end position="269"/>
    </location>
</feature>
<comment type="caution">
    <text evidence="2">The sequence shown here is derived from an EMBL/GenBank/DDBJ whole genome shotgun (WGS) entry which is preliminary data.</text>
</comment>
<dbReference type="RefSeq" id="WP_349228940.1">
    <property type="nucleotide sequence ID" value="NZ_JBBMFJ010000008.1"/>
</dbReference>
<evidence type="ECO:0000313" key="3">
    <source>
        <dbReference type="Proteomes" id="UP001437460"/>
    </source>
</evidence>